<feature type="region of interest" description="Disordered" evidence="1">
    <location>
        <begin position="48"/>
        <end position="67"/>
    </location>
</feature>
<evidence type="ECO:0000313" key="5">
    <source>
        <dbReference type="EMBL" id="CAF3700772.1"/>
    </source>
</evidence>
<evidence type="ECO:0000313" key="2">
    <source>
        <dbReference type="EMBL" id="CAF0810408.1"/>
    </source>
</evidence>
<dbReference type="EMBL" id="CAJNOK010001408">
    <property type="protein sequence ID" value="CAF0810408.1"/>
    <property type="molecule type" value="Genomic_DNA"/>
</dbReference>
<evidence type="ECO:0000313" key="4">
    <source>
        <dbReference type="EMBL" id="CAF3594222.1"/>
    </source>
</evidence>
<evidence type="ECO:0000256" key="1">
    <source>
        <dbReference type="SAM" id="MobiDB-lite"/>
    </source>
</evidence>
<gene>
    <name evidence="3" type="ORF">GPM918_LOCUS9683</name>
    <name evidence="2" type="ORF">OVA965_LOCUS5117</name>
    <name evidence="5" type="ORF">SRO942_LOCUS9682</name>
    <name evidence="4" type="ORF">TMI583_LOCUS5115</name>
</gene>
<dbReference type="EMBL" id="CAJOBC010001824">
    <property type="protein sequence ID" value="CAF3700772.1"/>
    <property type="molecule type" value="Genomic_DNA"/>
</dbReference>
<keyword evidence="6" id="KW-1185">Reference proteome</keyword>
<dbReference type="AlphaFoldDB" id="A0A814B658"/>
<dbReference type="Proteomes" id="UP000663829">
    <property type="component" value="Unassembled WGS sequence"/>
</dbReference>
<dbReference type="Proteomes" id="UP000682733">
    <property type="component" value="Unassembled WGS sequence"/>
</dbReference>
<reference evidence="3" key="1">
    <citation type="submission" date="2021-02" db="EMBL/GenBank/DDBJ databases">
        <authorList>
            <person name="Nowell W R."/>
        </authorList>
    </citation>
    <scope>NUCLEOTIDE SEQUENCE</scope>
</reference>
<name>A0A814B658_9BILA</name>
<organism evidence="3 6">
    <name type="scientific">Didymodactylos carnosus</name>
    <dbReference type="NCBI Taxonomy" id="1234261"/>
    <lineage>
        <taxon>Eukaryota</taxon>
        <taxon>Metazoa</taxon>
        <taxon>Spiralia</taxon>
        <taxon>Gnathifera</taxon>
        <taxon>Rotifera</taxon>
        <taxon>Eurotatoria</taxon>
        <taxon>Bdelloidea</taxon>
        <taxon>Philodinida</taxon>
        <taxon>Philodinidae</taxon>
        <taxon>Didymodactylos</taxon>
    </lineage>
</organism>
<dbReference type="EMBL" id="CAJNOQ010001825">
    <property type="protein sequence ID" value="CAF0921574.1"/>
    <property type="molecule type" value="Genomic_DNA"/>
</dbReference>
<dbReference type="Proteomes" id="UP000681722">
    <property type="component" value="Unassembled WGS sequence"/>
</dbReference>
<comment type="caution">
    <text evidence="3">The sequence shown here is derived from an EMBL/GenBank/DDBJ whole genome shotgun (WGS) entry which is preliminary data.</text>
</comment>
<accession>A0A814B658</accession>
<protein>
    <submittedName>
        <fullName evidence="3">Uncharacterized protein</fullName>
    </submittedName>
</protein>
<proteinExistence type="predicted"/>
<evidence type="ECO:0000313" key="6">
    <source>
        <dbReference type="Proteomes" id="UP000663829"/>
    </source>
</evidence>
<sequence>MTLYRSDVWSKYSTSLNVACNSTLINPSLSQRTILLAPHQQTGLTFYDDVGGAMDEGPQEDPRFSTSQIPRGRFFESLTSTRRIDEEAPENLDACIEAKSKQQSREYICDEAIASG</sequence>
<dbReference type="EMBL" id="CAJOBA010001408">
    <property type="protein sequence ID" value="CAF3594222.1"/>
    <property type="molecule type" value="Genomic_DNA"/>
</dbReference>
<evidence type="ECO:0000313" key="3">
    <source>
        <dbReference type="EMBL" id="CAF0921574.1"/>
    </source>
</evidence>
<dbReference type="Proteomes" id="UP000677228">
    <property type="component" value="Unassembled WGS sequence"/>
</dbReference>